<dbReference type="AlphaFoldDB" id="A0A9D1CQA7"/>
<dbReference type="Gene3D" id="3.30.1230.10">
    <property type="entry name" value="YlxR-like"/>
    <property type="match status" value="1"/>
</dbReference>
<sequence>MQRKIPMRQCVGCREMKPKKELIRVVKSPDGAISLDFRGKAPGRGAYLCPDAACLKRAIKAKALERAFDLAIPQEIYDSLLQKMEEGDHG</sequence>
<comment type="caution">
    <text evidence="2">The sequence shown here is derived from an EMBL/GenBank/DDBJ whole genome shotgun (WGS) entry which is preliminary data.</text>
</comment>
<proteinExistence type="predicted"/>
<dbReference type="InterPro" id="IPR007393">
    <property type="entry name" value="YlxR_dom"/>
</dbReference>
<gene>
    <name evidence="2" type="ORF">IAA67_08200</name>
</gene>
<dbReference type="InterPro" id="IPR037465">
    <property type="entry name" value="YlxR"/>
</dbReference>
<protein>
    <submittedName>
        <fullName evidence="2">YlxR family protein</fullName>
    </submittedName>
</protein>
<dbReference type="SUPFAM" id="SSF64376">
    <property type="entry name" value="YlxR-like"/>
    <property type="match status" value="1"/>
</dbReference>
<dbReference type="CDD" id="cd00279">
    <property type="entry name" value="YlxR"/>
    <property type="match status" value="1"/>
</dbReference>
<feature type="domain" description="YlxR" evidence="1">
    <location>
        <begin position="8"/>
        <end position="81"/>
    </location>
</feature>
<dbReference type="EMBL" id="DVFN01000116">
    <property type="protein sequence ID" value="HIQ70294.1"/>
    <property type="molecule type" value="Genomic_DNA"/>
</dbReference>
<dbReference type="InterPro" id="IPR035931">
    <property type="entry name" value="YlxR-like_sf"/>
</dbReference>
<dbReference type="Pfam" id="PF04296">
    <property type="entry name" value="YlxR"/>
    <property type="match status" value="1"/>
</dbReference>
<dbReference type="Proteomes" id="UP000886874">
    <property type="component" value="Unassembled WGS sequence"/>
</dbReference>
<reference evidence="2" key="2">
    <citation type="journal article" date="2021" name="PeerJ">
        <title>Extensive microbial diversity within the chicken gut microbiome revealed by metagenomics and culture.</title>
        <authorList>
            <person name="Gilroy R."/>
            <person name="Ravi A."/>
            <person name="Getino M."/>
            <person name="Pursley I."/>
            <person name="Horton D.L."/>
            <person name="Alikhan N.F."/>
            <person name="Baker D."/>
            <person name="Gharbi K."/>
            <person name="Hall N."/>
            <person name="Watson M."/>
            <person name="Adriaenssens E.M."/>
            <person name="Foster-Nyarko E."/>
            <person name="Jarju S."/>
            <person name="Secka A."/>
            <person name="Antonio M."/>
            <person name="Oren A."/>
            <person name="Chaudhuri R.R."/>
            <person name="La Ragione R."/>
            <person name="Hildebrand F."/>
            <person name="Pallen M.J."/>
        </authorList>
    </citation>
    <scope>NUCLEOTIDE SEQUENCE</scope>
    <source>
        <strain evidence="2">ChiSjej2B20-13462</strain>
    </source>
</reference>
<reference evidence="2" key="1">
    <citation type="submission" date="2020-10" db="EMBL/GenBank/DDBJ databases">
        <authorList>
            <person name="Gilroy R."/>
        </authorList>
    </citation>
    <scope>NUCLEOTIDE SEQUENCE</scope>
    <source>
        <strain evidence="2">ChiSjej2B20-13462</strain>
    </source>
</reference>
<dbReference type="PANTHER" id="PTHR34215">
    <property type="entry name" value="BLL0784 PROTEIN"/>
    <property type="match status" value="1"/>
</dbReference>
<dbReference type="PANTHER" id="PTHR34215:SF1">
    <property type="entry name" value="YLXR DOMAIN-CONTAINING PROTEIN"/>
    <property type="match status" value="1"/>
</dbReference>
<organism evidence="2 3">
    <name type="scientific">Candidatus Avoscillospira stercorigallinarum</name>
    <dbReference type="NCBI Taxonomy" id="2840708"/>
    <lineage>
        <taxon>Bacteria</taxon>
        <taxon>Bacillati</taxon>
        <taxon>Bacillota</taxon>
        <taxon>Clostridia</taxon>
        <taxon>Eubacteriales</taxon>
        <taxon>Oscillospiraceae</taxon>
        <taxon>Oscillospiraceae incertae sedis</taxon>
        <taxon>Candidatus Avoscillospira</taxon>
    </lineage>
</organism>
<evidence type="ECO:0000313" key="3">
    <source>
        <dbReference type="Proteomes" id="UP000886874"/>
    </source>
</evidence>
<accession>A0A9D1CQA7</accession>
<evidence type="ECO:0000259" key="1">
    <source>
        <dbReference type="Pfam" id="PF04296"/>
    </source>
</evidence>
<name>A0A9D1CQA7_9FIRM</name>
<dbReference type="NCBIfam" id="NF047356">
    <property type="entry name" value="RNA_bind_RnpM"/>
    <property type="match status" value="1"/>
</dbReference>
<evidence type="ECO:0000313" key="2">
    <source>
        <dbReference type="EMBL" id="HIQ70294.1"/>
    </source>
</evidence>